<evidence type="ECO:0000313" key="1">
    <source>
        <dbReference type="EMBL" id="KKM95831.1"/>
    </source>
</evidence>
<dbReference type="EMBL" id="LAZR01005957">
    <property type="protein sequence ID" value="KKM95831.1"/>
    <property type="molecule type" value="Genomic_DNA"/>
</dbReference>
<proteinExistence type="predicted"/>
<comment type="caution">
    <text evidence="1">The sequence shown here is derived from an EMBL/GenBank/DDBJ whole genome shotgun (WGS) entry which is preliminary data.</text>
</comment>
<accession>A0A0F9M925</accession>
<gene>
    <name evidence="1" type="ORF">LCGC14_1184270</name>
</gene>
<protein>
    <submittedName>
        <fullName evidence="1">Uncharacterized protein</fullName>
    </submittedName>
</protein>
<reference evidence="1" key="1">
    <citation type="journal article" date="2015" name="Nature">
        <title>Complex archaea that bridge the gap between prokaryotes and eukaryotes.</title>
        <authorList>
            <person name="Spang A."/>
            <person name="Saw J.H."/>
            <person name="Jorgensen S.L."/>
            <person name="Zaremba-Niedzwiedzka K."/>
            <person name="Martijn J."/>
            <person name="Lind A.E."/>
            <person name="van Eijk R."/>
            <person name="Schleper C."/>
            <person name="Guy L."/>
            <person name="Ettema T.J."/>
        </authorList>
    </citation>
    <scope>NUCLEOTIDE SEQUENCE</scope>
</reference>
<organism evidence="1">
    <name type="scientific">marine sediment metagenome</name>
    <dbReference type="NCBI Taxonomy" id="412755"/>
    <lineage>
        <taxon>unclassified sequences</taxon>
        <taxon>metagenomes</taxon>
        <taxon>ecological metagenomes</taxon>
    </lineage>
</organism>
<name>A0A0F9M925_9ZZZZ</name>
<dbReference type="AlphaFoldDB" id="A0A0F9M925"/>
<sequence length="147" mass="16460">MKLKDSRWLFCSLCQTVAYHFECCGNISCNAGGCDDCMDRSEVDRRVDEGDHPPQTPVPWRGFFPQGEHIIGDLRVRDVLSVKKVESREVEVYIDGEKVDTLRVVGALHLGMTLDSDAIDQALQGRTVINIFFTGEVVNVVTEPEES</sequence>